<dbReference type="InterPro" id="IPR024079">
    <property type="entry name" value="MetalloPept_cat_dom_sf"/>
</dbReference>
<protein>
    <submittedName>
        <fullName evidence="1">Uncharacterized protein</fullName>
    </submittedName>
</protein>
<dbReference type="Proteomes" id="UP000306402">
    <property type="component" value="Unassembled WGS sequence"/>
</dbReference>
<proteinExistence type="predicted"/>
<dbReference type="Gene3D" id="3.40.390.10">
    <property type="entry name" value="Collagenase (Catalytic Domain)"/>
    <property type="match status" value="1"/>
</dbReference>
<reference evidence="1 2" key="1">
    <citation type="submission" date="2019-05" db="EMBL/GenBank/DDBJ databases">
        <authorList>
            <person name="Qu J.-H."/>
        </authorList>
    </citation>
    <scope>NUCLEOTIDE SEQUENCE [LARGE SCALE GENOMIC DNA]</scope>
    <source>
        <strain evidence="1 2">T17</strain>
    </source>
</reference>
<dbReference type="AlphaFoldDB" id="A0A5R9KPC8"/>
<organism evidence="1 2">
    <name type="scientific">Dyadobacter luticola</name>
    <dbReference type="NCBI Taxonomy" id="1979387"/>
    <lineage>
        <taxon>Bacteria</taxon>
        <taxon>Pseudomonadati</taxon>
        <taxon>Bacteroidota</taxon>
        <taxon>Cytophagia</taxon>
        <taxon>Cytophagales</taxon>
        <taxon>Spirosomataceae</taxon>
        <taxon>Dyadobacter</taxon>
    </lineage>
</organism>
<evidence type="ECO:0000313" key="1">
    <source>
        <dbReference type="EMBL" id="TLU97999.1"/>
    </source>
</evidence>
<name>A0A5R9KPC8_9BACT</name>
<dbReference type="GO" id="GO:0008237">
    <property type="term" value="F:metallopeptidase activity"/>
    <property type="evidence" value="ECO:0007669"/>
    <property type="project" value="InterPro"/>
</dbReference>
<evidence type="ECO:0000313" key="2">
    <source>
        <dbReference type="Proteomes" id="UP000306402"/>
    </source>
</evidence>
<dbReference type="OrthoDB" id="930991at2"/>
<dbReference type="EMBL" id="VCEJ01000008">
    <property type="protein sequence ID" value="TLU97999.1"/>
    <property type="molecule type" value="Genomic_DNA"/>
</dbReference>
<comment type="caution">
    <text evidence="1">The sequence shown here is derived from an EMBL/GenBank/DDBJ whole genome shotgun (WGS) entry which is preliminary data.</text>
</comment>
<dbReference type="RefSeq" id="WP_138368099.1">
    <property type="nucleotide sequence ID" value="NZ_VCEJ01000008.1"/>
</dbReference>
<sequence>MQLHFFRSAKRWDSALLPIDDNTFGLILQFRVRLVRVEPTTRFFMSDTYATGNGRLHDTYGTFHLDAWTNQEWESYKTNFVNVVQRHWSDKFVLDPDRAWYRPRMGANLTSAIIQCGLSIELVETSAQAHQTFRIIHPRENNFRSYVEMYNRTGLFTHLDLEPQWGGGRLTRVGNARHSIDFLQTTINHEFGHTLGLNHVNGVGNSDNNYGITLEQRENQMGLGGRLTTRHGRPWLNSLVDRHHIIPERRHLPEDRVKFTARVDSPQLIEYWDDDWQPTAAATH</sequence>
<gene>
    <name evidence="1" type="ORF">FEN17_24735</name>
</gene>
<accession>A0A5R9KPC8</accession>
<keyword evidence="2" id="KW-1185">Reference proteome</keyword>
<dbReference type="SUPFAM" id="SSF55486">
    <property type="entry name" value="Metalloproteases ('zincins'), catalytic domain"/>
    <property type="match status" value="1"/>
</dbReference>